<evidence type="ECO:0000256" key="3">
    <source>
        <dbReference type="ARBA" id="ARBA00026121"/>
    </source>
</evidence>
<dbReference type="AlphaFoldDB" id="A0A7I7KS36"/>
<reference evidence="11 12" key="1">
    <citation type="journal article" date="2019" name="Emerg. Microbes Infect.">
        <title>Comprehensive subspecies identification of 175 nontuberculous mycobacteria species based on 7547 genomic profiles.</title>
        <authorList>
            <person name="Matsumoto Y."/>
            <person name="Kinjo T."/>
            <person name="Motooka D."/>
            <person name="Nabeya D."/>
            <person name="Jung N."/>
            <person name="Uechi K."/>
            <person name="Horii T."/>
            <person name="Iida T."/>
            <person name="Fujita J."/>
            <person name="Nakamura S."/>
        </authorList>
    </citation>
    <scope>NUCLEOTIDE SEQUENCE [LARGE SCALE GENOMIC DNA]</scope>
    <source>
        <strain evidence="11 12">JCM 12404</strain>
    </source>
</reference>
<dbReference type="Pfam" id="PF00501">
    <property type="entry name" value="AMP-binding"/>
    <property type="match status" value="1"/>
</dbReference>
<dbReference type="PANTHER" id="PTHR43767:SF1">
    <property type="entry name" value="NONRIBOSOMAL PEPTIDE SYNTHASE PES1 (EUROFUNG)-RELATED"/>
    <property type="match status" value="1"/>
</dbReference>
<proteinExistence type="inferred from homology"/>
<protein>
    <recommendedName>
        <fullName evidence="5">Long-chain-fatty-acid--CoA ligase FadD13</fullName>
        <ecNumber evidence="3">6.2.1.3</ecNumber>
    </recommendedName>
    <alternativeName>
        <fullName evidence="6">Fatty acyl-CoA ligase</fullName>
    </alternativeName>
    <alternativeName>
        <fullName evidence="8">Fatty acyl-CoA synthetase</fullName>
    </alternativeName>
    <alternativeName>
        <fullName evidence="7">Very-long-chain fatty-acyl-CoA synthetase</fullName>
    </alternativeName>
</protein>
<dbReference type="Gene3D" id="3.40.50.12780">
    <property type="entry name" value="N-terminal domain of ligase-like"/>
    <property type="match status" value="1"/>
</dbReference>
<accession>A0A7I7KS36</accession>
<evidence type="ECO:0000256" key="8">
    <source>
        <dbReference type="ARBA" id="ARBA00083882"/>
    </source>
</evidence>
<dbReference type="Gene3D" id="3.30.300.30">
    <property type="match status" value="1"/>
</dbReference>
<evidence type="ECO:0000313" key="12">
    <source>
        <dbReference type="Proteomes" id="UP000465866"/>
    </source>
</evidence>
<dbReference type="Pfam" id="PF13193">
    <property type="entry name" value="AMP-binding_C"/>
    <property type="match status" value="1"/>
</dbReference>
<evidence type="ECO:0000259" key="10">
    <source>
        <dbReference type="Pfam" id="PF13193"/>
    </source>
</evidence>
<comment type="catalytic activity">
    <reaction evidence="4">
        <text>a long-chain fatty acid + ATP + CoA = a long-chain fatty acyl-CoA + AMP + diphosphate</text>
        <dbReference type="Rhea" id="RHEA:15421"/>
        <dbReference type="ChEBI" id="CHEBI:30616"/>
        <dbReference type="ChEBI" id="CHEBI:33019"/>
        <dbReference type="ChEBI" id="CHEBI:57287"/>
        <dbReference type="ChEBI" id="CHEBI:57560"/>
        <dbReference type="ChEBI" id="CHEBI:83139"/>
        <dbReference type="ChEBI" id="CHEBI:456215"/>
        <dbReference type="EC" id="6.2.1.3"/>
    </reaction>
</comment>
<dbReference type="SUPFAM" id="SSF56801">
    <property type="entry name" value="Acetyl-CoA synthetase-like"/>
    <property type="match status" value="1"/>
</dbReference>
<dbReference type="Proteomes" id="UP000465866">
    <property type="component" value="Chromosome"/>
</dbReference>
<keyword evidence="2" id="KW-0436">Ligase</keyword>
<comment type="similarity">
    <text evidence="1">Belongs to the ATP-dependent AMP-binding enzyme family.</text>
</comment>
<dbReference type="KEGG" id="mcoo:MCOO_07680"/>
<dbReference type="InterPro" id="IPR045851">
    <property type="entry name" value="AMP-bd_C_sf"/>
</dbReference>
<feature type="domain" description="AMP-dependent synthetase/ligase" evidence="9">
    <location>
        <begin position="17"/>
        <end position="371"/>
    </location>
</feature>
<evidence type="ECO:0000256" key="5">
    <source>
        <dbReference type="ARBA" id="ARBA00069710"/>
    </source>
</evidence>
<evidence type="ECO:0000256" key="7">
    <source>
        <dbReference type="ARBA" id="ARBA00080667"/>
    </source>
</evidence>
<evidence type="ECO:0000256" key="2">
    <source>
        <dbReference type="ARBA" id="ARBA00022598"/>
    </source>
</evidence>
<name>A0A7I7KS36_9MYCO</name>
<feature type="domain" description="AMP-binding enzyme C-terminal" evidence="10">
    <location>
        <begin position="421"/>
        <end position="496"/>
    </location>
</feature>
<dbReference type="GO" id="GO:0004467">
    <property type="term" value="F:long-chain fatty acid-CoA ligase activity"/>
    <property type="evidence" value="ECO:0007669"/>
    <property type="project" value="UniProtKB-EC"/>
</dbReference>
<dbReference type="InterPro" id="IPR042099">
    <property type="entry name" value="ANL_N_sf"/>
</dbReference>
<dbReference type="RefSeq" id="WP_163775154.1">
    <property type="nucleotide sequence ID" value="NZ_AP022569.1"/>
</dbReference>
<dbReference type="PANTHER" id="PTHR43767">
    <property type="entry name" value="LONG-CHAIN-FATTY-ACID--COA LIGASE"/>
    <property type="match status" value="1"/>
</dbReference>
<organism evidence="11 12">
    <name type="scientific">Mycobacterium cookii</name>
    <dbReference type="NCBI Taxonomy" id="1775"/>
    <lineage>
        <taxon>Bacteria</taxon>
        <taxon>Bacillati</taxon>
        <taxon>Actinomycetota</taxon>
        <taxon>Actinomycetes</taxon>
        <taxon>Mycobacteriales</taxon>
        <taxon>Mycobacteriaceae</taxon>
        <taxon>Mycobacterium</taxon>
    </lineage>
</organism>
<dbReference type="InterPro" id="IPR000873">
    <property type="entry name" value="AMP-dep_synth/lig_dom"/>
</dbReference>
<evidence type="ECO:0000256" key="1">
    <source>
        <dbReference type="ARBA" id="ARBA00006432"/>
    </source>
</evidence>
<dbReference type="EC" id="6.2.1.3" evidence="3"/>
<evidence type="ECO:0000313" key="11">
    <source>
        <dbReference type="EMBL" id="BBX44753.1"/>
    </source>
</evidence>
<keyword evidence="12" id="KW-1185">Reference proteome</keyword>
<evidence type="ECO:0000256" key="6">
    <source>
        <dbReference type="ARBA" id="ARBA00076959"/>
    </source>
</evidence>
<dbReference type="InterPro" id="IPR025110">
    <property type="entry name" value="AMP-bd_C"/>
</dbReference>
<evidence type="ECO:0000259" key="9">
    <source>
        <dbReference type="Pfam" id="PF00501"/>
    </source>
</evidence>
<dbReference type="EMBL" id="AP022569">
    <property type="protein sequence ID" value="BBX44753.1"/>
    <property type="molecule type" value="Genomic_DNA"/>
</dbReference>
<sequence>MAVTADIHCLPDMAQAWSDAAPDKAALIDSGRVATYGQLNVRSNRIGNALLAAGIRPGSHIGFLGRNSSAFFEIWIGVTKAGSALTPLNWRSAPAELVEVVRDANVPLIFVGRDFTEVAERVCTAAGISVTIVPEDELDTWASGVDEAGPRIALTAEATALLAYTSGTTAAPKGVPISHGALMRWFDAAAMEPSVNWTSEDIGLMAMPNFHLAGTLVSLPALYHGAALAILPAFDPRAFKAAVAALRPTVTCLVPTAMQMLLDDASPNQGDFSSLRRILYAGSPIGQHTLRRALEVFGCDFVQFYGTTETFIITLLRPEQHRPDSPDLLQSCGQPMPGVELRIVGTDGSELAAQEAGEVLVRSPWMLNAYWNKPEATAAAIVDGWYHTGDVGIRDQNGNLYLVDRLKDMIVSGGENIYSAEVERALATHPSVRSVAVVGAPDSKWGERVVAFVDLHPAANVDAAELEAHCRGLIAGYKVPKNIYLTDGLPLTASGKVQKATLRQQLQSHPQQRV</sequence>
<evidence type="ECO:0000256" key="4">
    <source>
        <dbReference type="ARBA" id="ARBA00036813"/>
    </source>
</evidence>
<dbReference type="InterPro" id="IPR050237">
    <property type="entry name" value="ATP-dep_AMP-bd_enzyme"/>
</dbReference>
<gene>
    <name evidence="11" type="ORF">MCOO_07680</name>
</gene>
<dbReference type="FunFam" id="3.30.300.30:FF:000008">
    <property type="entry name" value="2,3-dihydroxybenzoate-AMP ligase"/>
    <property type="match status" value="1"/>
</dbReference>